<dbReference type="RefSeq" id="WP_006779164.1">
    <property type="nucleotide sequence ID" value="NZ_CP040506.1"/>
</dbReference>
<dbReference type="OrthoDB" id="2087872at2"/>
<keyword evidence="4" id="KW-1185">Reference proteome</keyword>
<feature type="transmembrane region" description="Helical" evidence="2">
    <location>
        <begin position="46"/>
        <end position="66"/>
    </location>
</feature>
<evidence type="ECO:0000256" key="1">
    <source>
        <dbReference type="SAM" id="MobiDB-lite"/>
    </source>
</evidence>
<evidence type="ECO:0000313" key="3">
    <source>
        <dbReference type="EMBL" id="EHI60801.1"/>
    </source>
</evidence>
<keyword evidence="2" id="KW-0472">Membrane</keyword>
<keyword evidence="2" id="KW-0812">Transmembrane</keyword>
<dbReference type="Proteomes" id="UP000005384">
    <property type="component" value="Unassembled WGS sequence"/>
</dbReference>
<dbReference type="AlphaFoldDB" id="G5ICF1"/>
<proteinExistence type="predicted"/>
<organism evidence="3 4">
    <name type="scientific">Hungatella hathewayi WAL-18680</name>
    <dbReference type="NCBI Taxonomy" id="742737"/>
    <lineage>
        <taxon>Bacteria</taxon>
        <taxon>Bacillati</taxon>
        <taxon>Bacillota</taxon>
        <taxon>Clostridia</taxon>
        <taxon>Lachnospirales</taxon>
        <taxon>Lachnospiraceae</taxon>
        <taxon>Hungatella</taxon>
    </lineage>
</organism>
<reference evidence="3 4" key="1">
    <citation type="submission" date="2011-08" db="EMBL/GenBank/DDBJ databases">
        <title>The Genome Sequence of Clostridium hathewayi WAL-18680.</title>
        <authorList>
            <consortium name="The Broad Institute Genome Sequencing Platform"/>
            <person name="Earl A."/>
            <person name="Ward D."/>
            <person name="Feldgarden M."/>
            <person name="Gevers D."/>
            <person name="Finegold S.M."/>
            <person name="Summanen P.H."/>
            <person name="Molitoris D.R."/>
            <person name="Song M."/>
            <person name="Daigneault M."/>
            <person name="Allen-Vercoe E."/>
            <person name="Young S.K."/>
            <person name="Zeng Q."/>
            <person name="Gargeya S."/>
            <person name="Fitzgerald M."/>
            <person name="Haas B."/>
            <person name="Abouelleil A."/>
            <person name="Alvarado L."/>
            <person name="Arachchi H.M."/>
            <person name="Berlin A."/>
            <person name="Brown A."/>
            <person name="Chapman S.B."/>
            <person name="Chen Z."/>
            <person name="Dunbar C."/>
            <person name="Freedman E."/>
            <person name="Gearin G."/>
            <person name="Gellesch M."/>
            <person name="Goldberg J."/>
            <person name="Griggs A."/>
            <person name="Gujja S."/>
            <person name="Heiman D."/>
            <person name="Howarth C."/>
            <person name="Larson L."/>
            <person name="Lui A."/>
            <person name="MacDonald P.J.P."/>
            <person name="Montmayeur A."/>
            <person name="Murphy C."/>
            <person name="Neiman D."/>
            <person name="Pearson M."/>
            <person name="Priest M."/>
            <person name="Roberts A."/>
            <person name="Saif S."/>
            <person name="Shea T."/>
            <person name="Shenoy N."/>
            <person name="Sisk P."/>
            <person name="Stolte C."/>
            <person name="Sykes S."/>
            <person name="Wortman J."/>
            <person name="Nusbaum C."/>
            <person name="Birren B."/>
        </authorList>
    </citation>
    <scope>NUCLEOTIDE SEQUENCE [LARGE SCALE GENOMIC DNA]</scope>
    <source>
        <strain evidence="3 4">WAL-18680</strain>
    </source>
</reference>
<evidence type="ECO:0000313" key="4">
    <source>
        <dbReference type="Proteomes" id="UP000005384"/>
    </source>
</evidence>
<accession>G5ICF1</accession>
<name>G5ICF1_9FIRM</name>
<dbReference type="PATRIC" id="fig|742737.3.peg.1182"/>
<dbReference type="EMBL" id="ADLN01000011">
    <property type="protein sequence ID" value="EHI60801.1"/>
    <property type="molecule type" value="Genomic_DNA"/>
</dbReference>
<evidence type="ECO:0000256" key="2">
    <source>
        <dbReference type="SAM" id="Phobius"/>
    </source>
</evidence>
<sequence>MSREERKGKQAVYRESGRGRDRPEREPTGNTRPGRKQGSGSDRSKGLLLVLSILFLAALVAAIYFYRQGRQNTPEQAGLVYEANIIEGDIPGKSREDIQRELDEIVEEGMLAMSINATPSGKTTGENRNVNWLIENPSNQGKLIRVEVFRDDTGEKIYETGAIPPGNYVEAAPLKVELPPGQYTCTARFHAYKVEDESYIGQAAAQIRLTLYE</sequence>
<comment type="caution">
    <text evidence="3">The sequence shown here is derived from an EMBL/GenBank/DDBJ whole genome shotgun (WGS) entry which is preliminary data.</text>
</comment>
<feature type="compositionally biased region" description="Basic and acidic residues" evidence="1">
    <location>
        <begin position="15"/>
        <end position="27"/>
    </location>
</feature>
<gene>
    <name evidence="3" type="ORF">HMPREF9473_01178</name>
</gene>
<keyword evidence="2" id="KW-1133">Transmembrane helix</keyword>
<protein>
    <submittedName>
        <fullName evidence="3">Uncharacterized protein</fullName>
    </submittedName>
</protein>
<feature type="region of interest" description="Disordered" evidence="1">
    <location>
        <begin position="1"/>
        <end position="42"/>
    </location>
</feature>
<dbReference type="HOGENOM" id="CLU_098580_1_0_9"/>